<evidence type="ECO:0000313" key="8">
    <source>
        <dbReference type="EMBL" id="CCI84832.1"/>
    </source>
</evidence>
<evidence type="ECO:0000256" key="3">
    <source>
        <dbReference type="ARBA" id="ARBA00022729"/>
    </source>
</evidence>
<dbReference type="RefSeq" id="WP_009559385.1">
    <property type="nucleotide sequence ID" value="NZ_AYZN01000002.1"/>
</dbReference>
<dbReference type="EMBL" id="CAKD01000013">
    <property type="protein sequence ID" value="CCI84832.1"/>
    <property type="molecule type" value="Genomic_DNA"/>
</dbReference>
<organism evidence="8 9">
    <name type="scientific">Lactobacillus pasteurii DSM 23907 = CRBIP 24.76</name>
    <dbReference type="NCBI Taxonomy" id="1423790"/>
    <lineage>
        <taxon>Bacteria</taxon>
        <taxon>Bacillati</taxon>
        <taxon>Bacillota</taxon>
        <taxon>Bacilli</taxon>
        <taxon>Lactobacillales</taxon>
        <taxon>Lactobacillaceae</taxon>
        <taxon>Lactobacillus</taxon>
    </lineage>
</organism>
<name>I7IZ13_9LACO</name>
<keyword evidence="2" id="KW-0964">Secreted</keyword>
<gene>
    <name evidence="8" type="ORF">BN53_01770</name>
</gene>
<protein>
    <submittedName>
        <fullName evidence="8">Lactobacillus pasteurii CRBIP 24.76 WGS project CAKD00000000 data, contig 13</fullName>
    </submittedName>
</protein>
<dbReference type="STRING" id="1423790.BN53_01770"/>
<dbReference type="AlphaFoldDB" id="I7IZ13"/>
<evidence type="ECO:0000256" key="6">
    <source>
        <dbReference type="SAM" id="Phobius"/>
    </source>
</evidence>
<evidence type="ECO:0000256" key="1">
    <source>
        <dbReference type="ARBA" id="ARBA00022512"/>
    </source>
</evidence>
<accession>I7IZ13</accession>
<reference evidence="8 9" key="1">
    <citation type="submission" date="2012-06" db="EMBL/GenBank/DDBJ databases">
        <title>Draft Genome Sequence of Lactobacillus pasteurii CRBIP 24.76T.</title>
        <authorList>
            <person name="Cousin S."/>
            <person name="Bouchier C."/>
            <person name="Loux V."/>
            <person name="Ma L."/>
            <person name="Creno S."/>
            <person name="Bizet C."/>
            <person name="Clermont D."/>
        </authorList>
    </citation>
    <scope>NUCLEOTIDE SEQUENCE [LARGE SCALE GENOMIC DNA]</scope>
    <source>
        <strain evidence="9">CRBIP 24.76T</strain>
    </source>
</reference>
<feature type="domain" description="Gram-positive cocci surface proteins LPxTG" evidence="7">
    <location>
        <begin position="32"/>
        <end position="65"/>
    </location>
</feature>
<dbReference type="Pfam" id="PF00746">
    <property type="entry name" value="Gram_pos_anchor"/>
    <property type="match status" value="1"/>
</dbReference>
<evidence type="ECO:0000259" key="7">
    <source>
        <dbReference type="PROSITE" id="PS50847"/>
    </source>
</evidence>
<dbReference type="PATRIC" id="fig|1423790.3.peg.923"/>
<evidence type="ECO:0000256" key="5">
    <source>
        <dbReference type="SAM" id="MobiDB-lite"/>
    </source>
</evidence>
<feature type="compositionally biased region" description="Basic and acidic residues" evidence="5">
    <location>
        <begin position="1"/>
        <end position="12"/>
    </location>
</feature>
<proteinExistence type="predicted"/>
<feature type="region of interest" description="Disordered" evidence="5">
    <location>
        <begin position="1"/>
        <end position="34"/>
    </location>
</feature>
<keyword evidence="1" id="KW-0134">Cell wall</keyword>
<keyword evidence="9" id="KW-1185">Reference proteome</keyword>
<dbReference type="NCBIfam" id="TIGR01167">
    <property type="entry name" value="LPXTG_anchor"/>
    <property type="match status" value="1"/>
</dbReference>
<keyword evidence="4" id="KW-0572">Peptidoglycan-anchor</keyword>
<comment type="caution">
    <text evidence="8">The sequence shown here is derived from an EMBL/GenBank/DDBJ whole genome shotgun (WGS) entry which is preliminary data.</text>
</comment>
<keyword evidence="6" id="KW-0812">Transmembrane</keyword>
<evidence type="ECO:0000313" key="9">
    <source>
        <dbReference type="Proteomes" id="UP000009311"/>
    </source>
</evidence>
<dbReference type="Proteomes" id="UP000009311">
    <property type="component" value="Unassembled WGS sequence"/>
</dbReference>
<dbReference type="InterPro" id="IPR019931">
    <property type="entry name" value="LPXTG_anchor"/>
</dbReference>
<keyword evidence="3" id="KW-0732">Signal</keyword>
<keyword evidence="6" id="KW-0472">Membrane</keyword>
<evidence type="ECO:0000256" key="2">
    <source>
        <dbReference type="ARBA" id="ARBA00022525"/>
    </source>
</evidence>
<sequence>MIIKTSTKETSKKLKPNSSTKVSTDKKEKSSLPQTGEALTSLALIGSMIMILGAAMLLVAKKKQR</sequence>
<evidence type="ECO:0000256" key="4">
    <source>
        <dbReference type="ARBA" id="ARBA00023088"/>
    </source>
</evidence>
<keyword evidence="6" id="KW-1133">Transmembrane helix</keyword>
<dbReference type="PROSITE" id="PS50847">
    <property type="entry name" value="GRAM_POS_ANCHORING"/>
    <property type="match status" value="1"/>
</dbReference>
<feature type="transmembrane region" description="Helical" evidence="6">
    <location>
        <begin position="38"/>
        <end position="60"/>
    </location>
</feature>